<gene>
    <name evidence="3" type="ORF">AALO_G00063090</name>
</gene>
<dbReference type="AlphaFoldDB" id="A0AAV6H091"/>
<name>A0AAV6H091_9TELE</name>
<feature type="chain" id="PRO_5043921781" evidence="2">
    <location>
        <begin position="30"/>
        <end position="197"/>
    </location>
</feature>
<evidence type="ECO:0000256" key="2">
    <source>
        <dbReference type="SAM" id="SignalP"/>
    </source>
</evidence>
<evidence type="ECO:0000313" key="3">
    <source>
        <dbReference type="EMBL" id="KAG5280705.1"/>
    </source>
</evidence>
<feature type="signal peptide" evidence="2">
    <location>
        <begin position="1"/>
        <end position="29"/>
    </location>
</feature>
<dbReference type="EMBL" id="JADWDJ010000005">
    <property type="protein sequence ID" value="KAG5280705.1"/>
    <property type="molecule type" value="Genomic_DNA"/>
</dbReference>
<feature type="region of interest" description="Disordered" evidence="1">
    <location>
        <begin position="145"/>
        <end position="197"/>
    </location>
</feature>
<sequence>AQRPQSFLFAFRVLILSNFFCSYLECTRACLSACLPVCVCVRGDSAASGTGEAPLWRSLSKEKKRKESSAVCCRSPSGRLLGHTMQKDASAGESQTESVSDCSDSPEQCPVSCMEPFTVRRLSCRTMQLPPLAFRQAEQYYCDRRPETETTQPRPTSLPLRAPPLIAITNAESGRDTDENDTGGSDRGSAALDAPPS</sequence>
<protein>
    <submittedName>
        <fullName evidence="3">Uncharacterized protein</fullName>
    </submittedName>
</protein>
<keyword evidence="4" id="KW-1185">Reference proteome</keyword>
<accession>A0AAV6H091</accession>
<evidence type="ECO:0000313" key="4">
    <source>
        <dbReference type="Proteomes" id="UP000823561"/>
    </source>
</evidence>
<organism evidence="3 4">
    <name type="scientific">Alosa alosa</name>
    <name type="common">allis shad</name>
    <dbReference type="NCBI Taxonomy" id="278164"/>
    <lineage>
        <taxon>Eukaryota</taxon>
        <taxon>Metazoa</taxon>
        <taxon>Chordata</taxon>
        <taxon>Craniata</taxon>
        <taxon>Vertebrata</taxon>
        <taxon>Euteleostomi</taxon>
        <taxon>Actinopterygii</taxon>
        <taxon>Neopterygii</taxon>
        <taxon>Teleostei</taxon>
        <taxon>Clupei</taxon>
        <taxon>Clupeiformes</taxon>
        <taxon>Clupeoidei</taxon>
        <taxon>Clupeidae</taxon>
        <taxon>Alosa</taxon>
    </lineage>
</organism>
<keyword evidence="2" id="KW-0732">Signal</keyword>
<feature type="compositionally biased region" description="Polar residues" evidence="1">
    <location>
        <begin position="92"/>
        <end position="106"/>
    </location>
</feature>
<dbReference type="Proteomes" id="UP000823561">
    <property type="component" value="Chromosome 5"/>
</dbReference>
<proteinExistence type="predicted"/>
<evidence type="ECO:0000256" key="1">
    <source>
        <dbReference type="SAM" id="MobiDB-lite"/>
    </source>
</evidence>
<reference evidence="3" key="1">
    <citation type="submission" date="2020-10" db="EMBL/GenBank/DDBJ databases">
        <title>Chromosome-scale genome assembly of the Allis shad, Alosa alosa.</title>
        <authorList>
            <person name="Margot Z."/>
            <person name="Christophe K."/>
            <person name="Cabau C."/>
            <person name="Louis A."/>
            <person name="Berthelot C."/>
            <person name="Parey E."/>
            <person name="Roest Crollius H."/>
            <person name="Montfort J."/>
            <person name="Robinson-Rechavi M."/>
            <person name="Bucao C."/>
            <person name="Bouchez O."/>
            <person name="Gislard M."/>
            <person name="Lluch J."/>
            <person name="Milhes M."/>
            <person name="Lampietro C."/>
            <person name="Lopez Roques C."/>
            <person name="Donnadieu C."/>
            <person name="Braasch I."/>
            <person name="Desvignes T."/>
            <person name="Postlethwait J."/>
            <person name="Bobe J."/>
            <person name="Guiguen Y."/>
        </authorList>
    </citation>
    <scope>NUCLEOTIDE SEQUENCE</scope>
    <source>
        <strain evidence="3">M-15738</strain>
        <tissue evidence="3">Blood</tissue>
    </source>
</reference>
<feature type="non-terminal residue" evidence="3">
    <location>
        <position position="1"/>
    </location>
</feature>
<comment type="caution">
    <text evidence="3">The sequence shown here is derived from an EMBL/GenBank/DDBJ whole genome shotgun (WGS) entry which is preliminary data.</text>
</comment>
<feature type="region of interest" description="Disordered" evidence="1">
    <location>
        <begin position="74"/>
        <end position="109"/>
    </location>
</feature>